<dbReference type="AlphaFoldDB" id="A0A1G2LR46"/>
<name>A0A1G2LR46_9BACT</name>
<evidence type="ECO:0000313" key="1">
    <source>
        <dbReference type="EMBL" id="OHA14067.1"/>
    </source>
</evidence>
<sequence length="192" mass="22455">MSTEILEKIFNSPYRVKIIRLFFLNPQELFAVNDIAVRTKTPRNTTRKELLMLKKISFIKRVARGKKEGLQLNPSFLLSRPLKNLVLNSAPFSNKEIIKRFKMVGRLKLMIISGIFLQNEENSRVDLFIVADQVKKSLLKKALKNIEAKIGKELEYSVMSSQEFQYRLGMYDKFMRDIFDSPHEKVINKLNI</sequence>
<comment type="caution">
    <text evidence="1">The sequence shown here is derived from an EMBL/GenBank/DDBJ whole genome shotgun (WGS) entry which is preliminary data.</text>
</comment>
<dbReference type="Proteomes" id="UP000178302">
    <property type="component" value="Unassembled WGS sequence"/>
</dbReference>
<organism evidence="1 2">
    <name type="scientific">Candidatus Tagabacteria bacterium RIFCSPLOWO2_01_FULL_39_11</name>
    <dbReference type="NCBI Taxonomy" id="1802295"/>
    <lineage>
        <taxon>Bacteria</taxon>
        <taxon>Candidatus Tagaibacteriota</taxon>
    </lineage>
</organism>
<accession>A0A1G2LR46</accession>
<evidence type="ECO:0008006" key="3">
    <source>
        <dbReference type="Google" id="ProtNLM"/>
    </source>
</evidence>
<reference evidence="1 2" key="1">
    <citation type="journal article" date="2016" name="Nat. Commun.">
        <title>Thousands of microbial genomes shed light on interconnected biogeochemical processes in an aquifer system.</title>
        <authorList>
            <person name="Anantharaman K."/>
            <person name="Brown C.T."/>
            <person name="Hug L.A."/>
            <person name="Sharon I."/>
            <person name="Castelle C.J."/>
            <person name="Probst A.J."/>
            <person name="Thomas B.C."/>
            <person name="Singh A."/>
            <person name="Wilkins M.J."/>
            <person name="Karaoz U."/>
            <person name="Brodie E.L."/>
            <person name="Williams K.H."/>
            <person name="Hubbard S.S."/>
            <person name="Banfield J.F."/>
        </authorList>
    </citation>
    <scope>NUCLEOTIDE SEQUENCE [LARGE SCALE GENOMIC DNA]</scope>
</reference>
<gene>
    <name evidence="1" type="ORF">A2909_03115</name>
</gene>
<evidence type="ECO:0000313" key="2">
    <source>
        <dbReference type="Proteomes" id="UP000178302"/>
    </source>
</evidence>
<dbReference type="EMBL" id="MHQZ01000018">
    <property type="protein sequence ID" value="OHA14067.1"/>
    <property type="molecule type" value="Genomic_DNA"/>
</dbReference>
<proteinExistence type="predicted"/>
<protein>
    <recommendedName>
        <fullName evidence="3">HTH arsR-type domain-containing protein</fullName>
    </recommendedName>
</protein>